<dbReference type="Gene3D" id="2.60.40.2620">
    <property type="entry name" value="Fimbrillin-like"/>
    <property type="match status" value="1"/>
</dbReference>
<evidence type="ECO:0000313" key="1">
    <source>
        <dbReference type="EMBL" id="EJX05489.1"/>
    </source>
</evidence>
<comment type="caution">
    <text evidence="1">The sequence shown here is derived from an EMBL/GenBank/DDBJ whole genome shotgun (WGS) entry which is preliminary data.</text>
</comment>
<dbReference type="InterPro" id="IPR025049">
    <property type="entry name" value="Mfa-like_1"/>
</dbReference>
<organism evidence="1">
    <name type="scientific">gut metagenome</name>
    <dbReference type="NCBI Taxonomy" id="749906"/>
    <lineage>
        <taxon>unclassified sequences</taxon>
        <taxon>metagenomes</taxon>
        <taxon>organismal metagenomes</taxon>
    </lineage>
</organism>
<reference evidence="1" key="1">
    <citation type="journal article" date="2012" name="PLoS ONE">
        <title>Gene sets for utilization of primary and secondary nutrition supplies in the distal gut of endangered iberian lynx.</title>
        <authorList>
            <person name="Alcaide M."/>
            <person name="Messina E."/>
            <person name="Richter M."/>
            <person name="Bargiela R."/>
            <person name="Peplies J."/>
            <person name="Huws S.A."/>
            <person name="Newbold C.J."/>
            <person name="Golyshin P.N."/>
            <person name="Simon M.A."/>
            <person name="Lopez G."/>
            <person name="Yakimov M.M."/>
            <person name="Ferrer M."/>
        </authorList>
    </citation>
    <scope>NUCLEOTIDE SEQUENCE</scope>
</reference>
<dbReference type="Gene3D" id="2.60.40.2630">
    <property type="match status" value="1"/>
</dbReference>
<dbReference type="AlphaFoldDB" id="J9GF09"/>
<dbReference type="CDD" id="cd13121">
    <property type="entry name" value="BF2867_like_C"/>
    <property type="match status" value="1"/>
</dbReference>
<dbReference type="InterPro" id="IPR042278">
    <property type="entry name" value="Mfa-like_1_N"/>
</dbReference>
<proteinExistence type="predicted"/>
<dbReference type="Pfam" id="PF13149">
    <property type="entry name" value="Mfa_like_1"/>
    <property type="match status" value="1"/>
</dbReference>
<accession>J9GF09</accession>
<sequence length="429" mass="46208">MGACSNGLDEQFQQTEGQALAFNLSIDNGATTKTVTNEADRVTSWAKGDEVGLFVFKKGDVVGTAKPVHANIKLTYDGKKWSAASPIFSEAEYDFYAYYPYQAAASDPTKIAIPAKTNQSKEADYGLSDVMAAPKVTVAAKGTQVDLTFKHVFSLVEIQVSGELVKAAPAKVVLKNVKTASSLNLSTTQATVSGQAGDVIPQALTAKNNVYAYRAVVPAQTIAKETQLVQLQNGEKHYAFKYSTDVAYEAGKYRTLSVIINEPKVELTIPTPGITPWEPSAPGTGQGGTEEIVPPAPQLELVTNLDLPLNTYVEPKEFIAGTKEGGTIKLTSSKDEWFHRERSAKDPKTTVAVEGSKLKLTNPADKQGSWNNSCVLFHKSGKFERTTYKVTVTASSTDPAGLVGLSFSNVDDTKRSKCMEVMVQIGLEM</sequence>
<protein>
    <submittedName>
        <fullName evidence="1">Uncharacterized protein</fullName>
    </submittedName>
</protein>
<name>J9GF09_9ZZZZ</name>
<dbReference type="EMBL" id="AMCI01001450">
    <property type="protein sequence ID" value="EJX05489.1"/>
    <property type="molecule type" value="Genomic_DNA"/>
</dbReference>
<gene>
    <name evidence="1" type="ORF">EVA_06391</name>
</gene>
<dbReference type="CDD" id="cd13120">
    <property type="entry name" value="BF2867_like_N"/>
    <property type="match status" value="1"/>
</dbReference>